<sequence length="97" mass="10101">MCCPQARLRTFPIRLVLGTRGDGIYWIKVGGKKRGIEIALDGTHAAGTLMPALGEGLLDLCATAMTPLTQCRGACGNFYQGAARACNPQRGHGGAVG</sequence>
<accession>A0A8J3I4S7</accession>
<keyword evidence="2" id="KW-1185">Reference proteome</keyword>
<protein>
    <submittedName>
        <fullName evidence="1">Uncharacterized protein</fullName>
    </submittedName>
</protein>
<proteinExistence type="predicted"/>
<evidence type="ECO:0000313" key="1">
    <source>
        <dbReference type="EMBL" id="GHO45933.1"/>
    </source>
</evidence>
<comment type="caution">
    <text evidence="1">The sequence shown here is derived from an EMBL/GenBank/DDBJ whole genome shotgun (WGS) entry which is preliminary data.</text>
</comment>
<dbReference type="AlphaFoldDB" id="A0A8J3I4S7"/>
<gene>
    <name evidence="1" type="ORF">KSX_40960</name>
</gene>
<dbReference type="EMBL" id="BNJF01000002">
    <property type="protein sequence ID" value="GHO45933.1"/>
    <property type="molecule type" value="Genomic_DNA"/>
</dbReference>
<reference evidence="1" key="1">
    <citation type="submission" date="2020-10" db="EMBL/GenBank/DDBJ databases">
        <title>Taxonomic study of unclassified bacteria belonging to the class Ktedonobacteria.</title>
        <authorList>
            <person name="Yabe S."/>
            <person name="Wang C.M."/>
            <person name="Zheng Y."/>
            <person name="Sakai Y."/>
            <person name="Cavaletti L."/>
            <person name="Monciardini P."/>
            <person name="Donadio S."/>
        </authorList>
    </citation>
    <scope>NUCLEOTIDE SEQUENCE</scope>
    <source>
        <strain evidence="1">SOSP1-1</strain>
    </source>
</reference>
<organism evidence="1 2">
    <name type="scientific">Ktedonospora formicarum</name>
    <dbReference type="NCBI Taxonomy" id="2778364"/>
    <lineage>
        <taxon>Bacteria</taxon>
        <taxon>Bacillati</taxon>
        <taxon>Chloroflexota</taxon>
        <taxon>Ktedonobacteria</taxon>
        <taxon>Ktedonobacterales</taxon>
        <taxon>Ktedonobacteraceae</taxon>
        <taxon>Ktedonospora</taxon>
    </lineage>
</organism>
<evidence type="ECO:0000313" key="2">
    <source>
        <dbReference type="Proteomes" id="UP000612362"/>
    </source>
</evidence>
<dbReference type="Proteomes" id="UP000612362">
    <property type="component" value="Unassembled WGS sequence"/>
</dbReference>
<name>A0A8J3I4S7_9CHLR</name>